<dbReference type="PANTHER" id="PTHR24388">
    <property type="entry name" value="ZINC FINGER PROTEIN"/>
    <property type="match status" value="1"/>
</dbReference>
<dbReference type="Pfam" id="PF00096">
    <property type="entry name" value="zf-C2H2"/>
    <property type="match status" value="4"/>
</dbReference>
<keyword evidence="5" id="KW-0862">Zinc</keyword>
<feature type="compositionally biased region" description="Polar residues" evidence="10">
    <location>
        <begin position="231"/>
        <end position="263"/>
    </location>
</feature>
<dbReference type="GO" id="GO:0008270">
    <property type="term" value="F:zinc ion binding"/>
    <property type="evidence" value="ECO:0007669"/>
    <property type="project" value="UniProtKB-KW"/>
</dbReference>
<dbReference type="Pfam" id="PF13894">
    <property type="entry name" value="zf-C2H2_4"/>
    <property type="match status" value="1"/>
</dbReference>
<feature type="domain" description="C2H2-type" evidence="11">
    <location>
        <begin position="452"/>
        <end position="479"/>
    </location>
</feature>
<comment type="subcellular location">
    <subcellularLocation>
        <location evidence="1">Nucleus</location>
    </subcellularLocation>
</comment>
<evidence type="ECO:0000256" key="2">
    <source>
        <dbReference type="ARBA" id="ARBA00022723"/>
    </source>
</evidence>
<feature type="domain" description="C2H2-type" evidence="11">
    <location>
        <begin position="424"/>
        <end position="451"/>
    </location>
</feature>
<organism evidence="12 13">
    <name type="scientific">Coptotermes formosanus</name>
    <name type="common">Formosan subterranean termite</name>
    <dbReference type="NCBI Taxonomy" id="36987"/>
    <lineage>
        <taxon>Eukaryota</taxon>
        <taxon>Metazoa</taxon>
        <taxon>Ecdysozoa</taxon>
        <taxon>Arthropoda</taxon>
        <taxon>Hexapoda</taxon>
        <taxon>Insecta</taxon>
        <taxon>Pterygota</taxon>
        <taxon>Neoptera</taxon>
        <taxon>Polyneoptera</taxon>
        <taxon>Dictyoptera</taxon>
        <taxon>Blattodea</taxon>
        <taxon>Blattoidea</taxon>
        <taxon>Termitoidae</taxon>
        <taxon>Rhinotermitidae</taxon>
        <taxon>Coptotermes</taxon>
    </lineage>
</organism>
<feature type="domain" description="C2H2-type" evidence="11">
    <location>
        <begin position="368"/>
        <end position="396"/>
    </location>
</feature>
<evidence type="ECO:0000256" key="1">
    <source>
        <dbReference type="ARBA" id="ARBA00004123"/>
    </source>
</evidence>
<keyword evidence="4 9" id="KW-0863">Zinc-finger</keyword>
<accession>A0A6L2PAJ9</accession>
<keyword evidence="7" id="KW-0539">Nucleus</keyword>
<evidence type="ECO:0000313" key="13">
    <source>
        <dbReference type="Proteomes" id="UP000502823"/>
    </source>
</evidence>
<feature type="domain" description="C2H2-type" evidence="11">
    <location>
        <begin position="536"/>
        <end position="560"/>
    </location>
</feature>
<evidence type="ECO:0000256" key="7">
    <source>
        <dbReference type="ARBA" id="ARBA00023242"/>
    </source>
</evidence>
<dbReference type="InterPro" id="IPR036236">
    <property type="entry name" value="Znf_C2H2_sf"/>
</dbReference>
<dbReference type="PROSITE" id="PS00028">
    <property type="entry name" value="ZINC_FINGER_C2H2_1"/>
    <property type="match status" value="7"/>
</dbReference>
<name>A0A6L2PAJ9_COPFO</name>
<dbReference type="Gene3D" id="3.30.160.60">
    <property type="entry name" value="Classic Zinc Finger"/>
    <property type="match status" value="4"/>
</dbReference>
<evidence type="ECO:0000256" key="3">
    <source>
        <dbReference type="ARBA" id="ARBA00022737"/>
    </source>
</evidence>
<keyword evidence="3" id="KW-0677">Repeat</keyword>
<evidence type="ECO:0000256" key="4">
    <source>
        <dbReference type="ARBA" id="ARBA00022771"/>
    </source>
</evidence>
<dbReference type="InParanoid" id="A0A6L2PAJ9"/>
<keyword evidence="13" id="KW-1185">Reference proteome</keyword>
<evidence type="ECO:0000313" key="12">
    <source>
        <dbReference type="EMBL" id="GFG29443.1"/>
    </source>
</evidence>
<dbReference type="FunFam" id="3.30.160.60:FF:000145">
    <property type="entry name" value="Zinc finger protein 574"/>
    <property type="match status" value="1"/>
</dbReference>
<reference evidence="13" key="1">
    <citation type="submission" date="2020-01" db="EMBL/GenBank/DDBJ databases">
        <title>Draft genome sequence of the Termite Coptotermes fromosanus.</title>
        <authorList>
            <person name="Itakura S."/>
            <person name="Yosikawa Y."/>
            <person name="Umezawa K."/>
        </authorList>
    </citation>
    <scope>NUCLEOTIDE SEQUENCE [LARGE SCALE GENOMIC DNA]</scope>
</reference>
<evidence type="ECO:0000256" key="9">
    <source>
        <dbReference type="PROSITE-ProRule" id="PRU00042"/>
    </source>
</evidence>
<dbReference type="EMBL" id="BLKM01000138">
    <property type="protein sequence ID" value="GFG29443.1"/>
    <property type="molecule type" value="Genomic_DNA"/>
</dbReference>
<dbReference type="InterPro" id="IPR013087">
    <property type="entry name" value="Znf_C2H2_type"/>
</dbReference>
<dbReference type="SMART" id="SM00355">
    <property type="entry name" value="ZnF_C2H2"/>
    <property type="match status" value="7"/>
</dbReference>
<feature type="domain" description="C2H2-type" evidence="11">
    <location>
        <begin position="480"/>
        <end position="507"/>
    </location>
</feature>
<keyword evidence="6" id="KW-0238">DNA-binding</keyword>
<evidence type="ECO:0000256" key="5">
    <source>
        <dbReference type="ARBA" id="ARBA00022833"/>
    </source>
</evidence>
<evidence type="ECO:0000259" key="11">
    <source>
        <dbReference type="PROSITE" id="PS50157"/>
    </source>
</evidence>
<evidence type="ECO:0000256" key="6">
    <source>
        <dbReference type="ARBA" id="ARBA00023125"/>
    </source>
</evidence>
<dbReference type="InterPro" id="IPR050527">
    <property type="entry name" value="Snail/Krueppel_Znf"/>
</dbReference>
<dbReference type="PANTHER" id="PTHR24388:SF54">
    <property type="entry name" value="PROTEIN ESCARGOT"/>
    <property type="match status" value="1"/>
</dbReference>
<dbReference type="OrthoDB" id="8922241at2759"/>
<gene>
    <name evidence="12" type="ORF">Cfor_02643</name>
</gene>
<comment type="caution">
    <text evidence="12">The sequence shown here is derived from an EMBL/GenBank/DDBJ whole genome shotgun (WGS) entry which is preliminary data.</text>
</comment>
<dbReference type="FunFam" id="3.30.160.60:FF:000446">
    <property type="entry name" value="Zinc finger protein"/>
    <property type="match status" value="2"/>
</dbReference>
<dbReference type="GO" id="GO:0000981">
    <property type="term" value="F:DNA-binding transcription factor activity, RNA polymerase II-specific"/>
    <property type="evidence" value="ECO:0007669"/>
    <property type="project" value="TreeGrafter"/>
</dbReference>
<evidence type="ECO:0000256" key="10">
    <source>
        <dbReference type="SAM" id="MobiDB-lite"/>
    </source>
</evidence>
<comment type="similarity">
    <text evidence="8">Belongs to the snail C2H2-type zinc-finger protein family.</text>
</comment>
<dbReference type="GO" id="GO:0005634">
    <property type="term" value="C:nucleus"/>
    <property type="evidence" value="ECO:0007669"/>
    <property type="project" value="UniProtKB-SubCell"/>
</dbReference>
<feature type="region of interest" description="Disordered" evidence="10">
    <location>
        <begin position="227"/>
        <end position="263"/>
    </location>
</feature>
<protein>
    <recommendedName>
        <fullName evidence="11">C2H2-type domain-containing protein</fullName>
    </recommendedName>
</protein>
<feature type="domain" description="C2H2-type" evidence="11">
    <location>
        <begin position="508"/>
        <end position="535"/>
    </location>
</feature>
<dbReference type="AlphaFoldDB" id="A0A6L2PAJ9"/>
<sequence length="560" mass="61730">MNIDSFGFEYNHLTFQIKRTTRYSSPTPRIEPRPSWNSKNVDCTTKSAMAMLSECGLLTTYSVQLQGTAVDFAVQIKYQALLFQFIKSLQIVLLKIPSLPGHEYSREISTQTTGETNLIEVNLPNASAASHVSEQLGSLVEACVFTQTEDSLELVDEWRELKGEISTSFIAENKAMGTTDIIVTCHPATLAAITNHSFVATPLSEVATAVSSDNAVLIKPCEVTGEDHSSAIKSESPSDSLTRTETATAEPVESQSNTASSYMDSAAETALENVTVTNLKPFLNTNTASVLPNSFGSEQQMEPLVLETYDGEDSKDCNGISGSATSVMHIVVASTAGPQAACSESRVVEQDGDDEAKKGEADAGTAIFICEVCDKTFRSTGSLEAHQTEQHRTRGQCSLCQQRFGTMQSLQEHCRTEHGGRGCFSCQLCGKPFMTKLSYRRHMNTHGGKKGAVCDMCGKTFSRPDYLRKHYMTHTGHRPHHCAECPRKFISSSQLKVHQRMHTGVKEHVCDMCNKAFSRGDKLKDHMLRHLNIKRFHCSSCGRDYAEKRDLTKHLKVHKS</sequence>
<proteinExistence type="inferred from homology"/>
<dbReference type="GO" id="GO:0000978">
    <property type="term" value="F:RNA polymerase II cis-regulatory region sequence-specific DNA binding"/>
    <property type="evidence" value="ECO:0007669"/>
    <property type="project" value="TreeGrafter"/>
</dbReference>
<keyword evidence="2" id="KW-0479">Metal-binding</keyword>
<dbReference type="Proteomes" id="UP000502823">
    <property type="component" value="Unassembled WGS sequence"/>
</dbReference>
<dbReference type="PROSITE" id="PS50157">
    <property type="entry name" value="ZINC_FINGER_C2H2_2"/>
    <property type="match status" value="6"/>
</dbReference>
<dbReference type="SUPFAM" id="SSF57667">
    <property type="entry name" value="beta-beta-alpha zinc fingers"/>
    <property type="match status" value="4"/>
</dbReference>
<evidence type="ECO:0000256" key="8">
    <source>
        <dbReference type="ARBA" id="ARBA00037948"/>
    </source>
</evidence>